<sequence length="60" mass="6766">MLLYAVLLQSYVYTLKVVALLWDPCNRPTDAEALYVPSFQVHQRVCASDAMAVTFPVFIS</sequence>
<comment type="caution">
    <text evidence="2">The sequence shown here is derived from an EMBL/GenBank/DDBJ whole genome shotgun (WGS) entry which is preliminary data.</text>
</comment>
<name>A0A8X7U4Y8_BRACI</name>
<gene>
    <name evidence="2" type="ORF">Bca52824_073166</name>
</gene>
<dbReference type="Proteomes" id="UP000886595">
    <property type="component" value="Unassembled WGS sequence"/>
</dbReference>
<organism evidence="2 3">
    <name type="scientific">Brassica carinata</name>
    <name type="common">Ethiopian mustard</name>
    <name type="synonym">Abyssinian cabbage</name>
    <dbReference type="NCBI Taxonomy" id="52824"/>
    <lineage>
        <taxon>Eukaryota</taxon>
        <taxon>Viridiplantae</taxon>
        <taxon>Streptophyta</taxon>
        <taxon>Embryophyta</taxon>
        <taxon>Tracheophyta</taxon>
        <taxon>Spermatophyta</taxon>
        <taxon>Magnoliopsida</taxon>
        <taxon>eudicotyledons</taxon>
        <taxon>Gunneridae</taxon>
        <taxon>Pentapetalae</taxon>
        <taxon>rosids</taxon>
        <taxon>malvids</taxon>
        <taxon>Brassicales</taxon>
        <taxon>Brassicaceae</taxon>
        <taxon>Brassiceae</taxon>
        <taxon>Brassica</taxon>
    </lineage>
</organism>
<feature type="signal peptide" evidence="1">
    <location>
        <begin position="1"/>
        <end position="19"/>
    </location>
</feature>
<keyword evidence="1" id="KW-0732">Signal</keyword>
<dbReference type="EMBL" id="JAAMPC010000014">
    <property type="protein sequence ID" value="KAG2266087.1"/>
    <property type="molecule type" value="Genomic_DNA"/>
</dbReference>
<evidence type="ECO:0000256" key="1">
    <source>
        <dbReference type="SAM" id="SignalP"/>
    </source>
</evidence>
<proteinExistence type="predicted"/>
<evidence type="ECO:0000313" key="2">
    <source>
        <dbReference type="EMBL" id="KAG2266087.1"/>
    </source>
</evidence>
<accession>A0A8X7U4Y8</accession>
<feature type="chain" id="PRO_5036462912" evidence="1">
    <location>
        <begin position="20"/>
        <end position="60"/>
    </location>
</feature>
<keyword evidence="3" id="KW-1185">Reference proteome</keyword>
<reference evidence="2 3" key="1">
    <citation type="submission" date="2020-02" db="EMBL/GenBank/DDBJ databases">
        <authorList>
            <person name="Ma Q."/>
            <person name="Huang Y."/>
            <person name="Song X."/>
            <person name="Pei D."/>
        </authorList>
    </citation>
    <scope>NUCLEOTIDE SEQUENCE [LARGE SCALE GENOMIC DNA]</scope>
    <source>
        <strain evidence="2">Sxm20200214</strain>
        <tissue evidence="2">Leaf</tissue>
    </source>
</reference>
<dbReference type="AlphaFoldDB" id="A0A8X7U4Y8"/>
<evidence type="ECO:0000313" key="3">
    <source>
        <dbReference type="Proteomes" id="UP000886595"/>
    </source>
</evidence>
<protein>
    <submittedName>
        <fullName evidence="2">Uncharacterized protein</fullName>
    </submittedName>
</protein>